<proteinExistence type="predicted"/>
<dbReference type="OrthoDB" id="71600at2759"/>
<comment type="caution">
    <text evidence="2">The sequence shown here is derived from an EMBL/GenBank/DDBJ whole genome shotgun (WGS) entry which is preliminary data.</text>
</comment>
<keyword evidence="3" id="KW-1185">Reference proteome</keyword>
<feature type="region of interest" description="Disordered" evidence="1">
    <location>
        <begin position="32"/>
        <end position="70"/>
    </location>
</feature>
<dbReference type="EMBL" id="CAJVPZ010001163">
    <property type="protein sequence ID" value="CAG8485830.1"/>
    <property type="molecule type" value="Genomic_DNA"/>
</dbReference>
<sequence length="70" mass="7703">MSFNSFNSDPSIDFGIHSYYREYRAEHERLIKIGRGGDPEQSSKPYYADRGSGVSSGPSSATHGQYGTVP</sequence>
<dbReference type="Proteomes" id="UP000789396">
    <property type="component" value="Unassembled WGS sequence"/>
</dbReference>
<feature type="compositionally biased region" description="Polar residues" evidence="1">
    <location>
        <begin position="53"/>
        <end position="70"/>
    </location>
</feature>
<gene>
    <name evidence="2" type="ORF">RFULGI_LOCUS1752</name>
</gene>
<reference evidence="2" key="1">
    <citation type="submission" date="2021-06" db="EMBL/GenBank/DDBJ databases">
        <authorList>
            <person name="Kallberg Y."/>
            <person name="Tangrot J."/>
            <person name="Rosling A."/>
        </authorList>
    </citation>
    <scope>NUCLEOTIDE SEQUENCE</scope>
    <source>
        <strain evidence="2">IN212</strain>
    </source>
</reference>
<evidence type="ECO:0000313" key="3">
    <source>
        <dbReference type="Proteomes" id="UP000789396"/>
    </source>
</evidence>
<dbReference type="AlphaFoldDB" id="A0A9N8WDC7"/>
<protein>
    <submittedName>
        <fullName evidence="2">4858_t:CDS:1</fullName>
    </submittedName>
</protein>
<accession>A0A9N8WDC7</accession>
<evidence type="ECO:0000313" key="2">
    <source>
        <dbReference type="EMBL" id="CAG8485830.1"/>
    </source>
</evidence>
<organism evidence="2 3">
    <name type="scientific">Racocetra fulgida</name>
    <dbReference type="NCBI Taxonomy" id="60492"/>
    <lineage>
        <taxon>Eukaryota</taxon>
        <taxon>Fungi</taxon>
        <taxon>Fungi incertae sedis</taxon>
        <taxon>Mucoromycota</taxon>
        <taxon>Glomeromycotina</taxon>
        <taxon>Glomeromycetes</taxon>
        <taxon>Diversisporales</taxon>
        <taxon>Gigasporaceae</taxon>
        <taxon>Racocetra</taxon>
    </lineage>
</organism>
<evidence type="ECO:0000256" key="1">
    <source>
        <dbReference type="SAM" id="MobiDB-lite"/>
    </source>
</evidence>
<name>A0A9N8WDC7_9GLOM</name>